<keyword evidence="2" id="KW-1185">Reference proteome</keyword>
<comment type="caution">
    <text evidence="1">The sequence shown here is derived from an EMBL/GenBank/DDBJ whole genome shotgun (WGS) entry which is preliminary data.</text>
</comment>
<accession>A0A2T0SCA7</accession>
<dbReference type="AlphaFoldDB" id="A0A2T0SCA7"/>
<name>A0A2T0SCA7_9BACT</name>
<dbReference type="RefSeq" id="WP_245882408.1">
    <property type="nucleotide sequence ID" value="NZ_PVTE01000023.1"/>
</dbReference>
<reference evidence="1 2" key="1">
    <citation type="submission" date="2018-03" db="EMBL/GenBank/DDBJ databases">
        <title>Genomic Encyclopedia of Archaeal and Bacterial Type Strains, Phase II (KMG-II): from individual species to whole genera.</title>
        <authorList>
            <person name="Goeker M."/>
        </authorList>
    </citation>
    <scope>NUCLEOTIDE SEQUENCE [LARGE SCALE GENOMIC DNA]</scope>
    <source>
        <strain evidence="1 2">DSM 28354</strain>
    </source>
</reference>
<sequence>MPESAFTICLTVAQQLSMGVLNPLGTDQILPAISPVNDQQSYSREQAEAANLAFDKTVKQYLRDWIAQGTVPGIDRSPDALADSEEFVEQGALRQFFKHHHDDALELLLRNDAIARHLLRPIGDVFLEGDHYEPLLARFERRIYNLAAHREHLEVPFRYSPASRQGDYGDSIGLADLPPGEGREDIGYYFGTRRSDPTALALLGQKLNAQASAQTSLPVHVITKAYMTEAMERVKAQATQLQADGDDQLHCFIIQTRHAADDRHLGAALLLVHASQPDKPQRILFCDTLNPGGTPPWWHSFKRKVDAVFPQPEGEALASDRLEDAGVKLQRLHDGVPVRHQDIDCAFYTYAIAGALIQLAAETPELLVSGSTEAIVSRMTERMTDYYVQADIARSPETVREANVSHRWNSGRDALLAISRGTPAVAV</sequence>
<dbReference type="EMBL" id="PVTE01000023">
    <property type="protein sequence ID" value="PRY31042.1"/>
    <property type="molecule type" value="Genomic_DNA"/>
</dbReference>
<dbReference type="Proteomes" id="UP000238375">
    <property type="component" value="Unassembled WGS sequence"/>
</dbReference>
<protein>
    <submittedName>
        <fullName evidence="1">Uncharacterized protein</fullName>
    </submittedName>
</protein>
<organism evidence="1 2">
    <name type="scientific">Spirosoma oryzae</name>
    <dbReference type="NCBI Taxonomy" id="1469603"/>
    <lineage>
        <taxon>Bacteria</taxon>
        <taxon>Pseudomonadati</taxon>
        <taxon>Bacteroidota</taxon>
        <taxon>Cytophagia</taxon>
        <taxon>Cytophagales</taxon>
        <taxon>Cytophagaceae</taxon>
        <taxon>Spirosoma</taxon>
    </lineage>
</organism>
<proteinExistence type="predicted"/>
<gene>
    <name evidence="1" type="ORF">CLV58_1235</name>
</gene>
<evidence type="ECO:0000313" key="1">
    <source>
        <dbReference type="EMBL" id="PRY31042.1"/>
    </source>
</evidence>
<evidence type="ECO:0000313" key="2">
    <source>
        <dbReference type="Proteomes" id="UP000238375"/>
    </source>
</evidence>